<dbReference type="SUPFAM" id="SSF52283">
    <property type="entry name" value="Formate/glycerate dehydrogenase catalytic domain-like"/>
    <property type="match status" value="1"/>
</dbReference>
<comment type="caution">
    <text evidence="1">The sequence shown here is derived from an EMBL/GenBank/DDBJ whole genome shotgun (WGS) entry which is preliminary data.</text>
</comment>
<dbReference type="Gene3D" id="3.40.50.1480">
    <property type="entry name" value="Adenosylhomocysteinase-like"/>
    <property type="match status" value="1"/>
</dbReference>
<dbReference type="AlphaFoldDB" id="A0A660SFR4"/>
<dbReference type="InterPro" id="IPR000043">
    <property type="entry name" value="Adenosylhomocysteinase-like"/>
</dbReference>
<dbReference type="InterPro" id="IPR042172">
    <property type="entry name" value="Adenosylhomocyst_ase-like_sf"/>
</dbReference>
<dbReference type="Pfam" id="PF05221">
    <property type="entry name" value="AdoHcyase"/>
    <property type="match status" value="1"/>
</dbReference>
<organism evidence="1 2">
    <name type="scientific">candidate division WOR-3 bacterium</name>
    <dbReference type="NCBI Taxonomy" id="2052148"/>
    <lineage>
        <taxon>Bacteria</taxon>
        <taxon>Bacteria division WOR-3</taxon>
    </lineage>
</organism>
<dbReference type="Proteomes" id="UP000268469">
    <property type="component" value="Unassembled WGS sequence"/>
</dbReference>
<accession>A0A660SFR4</accession>
<evidence type="ECO:0000313" key="1">
    <source>
        <dbReference type="EMBL" id="RKX69655.1"/>
    </source>
</evidence>
<reference evidence="1 2" key="1">
    <citation type="submission" date="2018-06" db="EMBL/GenBank/DDBJ databases">
        <title>Extensive metabolic versatility and redundancy in microbially diverse, dynamic hydrothermal sediments.</title>
        <authorList>
            <person name="Dombrowski N."/>
            <person name="Teske A."/>
            <person name="Baker B.J."/>
        </authorList>
    </citation>
    <scope>NUCLEOTIDE SEQUENCE [LARGE SCALE GENOMIC DNA]</scope>
    <source>
        <strain evidence="1">B36_G15</strain>
    </source>
</reference>
<name>A0A660SFR4_UNCW3</name>
<evidence type="ECO:0000313" key="2">
    <source>
        <dbReference type="Proteomes" id="UP000268469"/>
    </source>
</evidence>
<proteinExistence type="predicted"/>
<gene>
    <name evidence="1" type="ORF">DRP53_07505</name>
</gene>
<dbReference type="EMBL" id="QNBE01000072">
    <property type="protein sequence ID" value="RKX69655.1"/>
    <property type="molecule type" value="Genomic_DNA"/>
</dbReference>
<sequence length="62" mass="7090">SFANQALAAAYLLKKNLPPKVYRLPDEIDERIARLKLKAMGIGIDRLTREQKEYLSSWEVGT</sequence>
<feature type="non-terminal residue" evidence="1">
    <location>
        <position position="1"/>
    </location>
</feature>
<protein>
    <submittedName>
        <fullName evidence="1">Adenosylhomocysteinase</fullName>
    </submittedName>
</protein>